<evidence type="ECO:0000256" key="3">
    <source>
        <dbReference type="ARBA" id="ARBA00022691"/>
    </source>
</evidence>
<dbReference type="GO" id="GO:0007165">
    <property type="term" value="P:signal transduction"/>
    <property type="evidence" value="ECO:0007669"/>
    <property type="project" value="TreeGrafter"/>
</dbReference>
<evidence type="ECO:0000256" key="2">
    <source>
        <dbReference type="ARBA" id="ARBA00022679"/>
    </source>
</evidence>
<keyword evidence="8" id="KW-1185">Reference proteome</keyword>
<dbReference type="InterPro" id="IPR016181">
    <property type="entry name" value="Acyl_CoA_acyltransferase"/>
</dbReference>
<evidence type="ECO:0000313" key="7">
    <source>
        <dbReference type="EMBL" id="PUB16373.1"/>
    </source>
</evidence>
<dbReference type="Gene3D" id="3.40.630.30">
    <property type="match status" value="1"/>
</dbReference>
<protein>
    <recommendedName>
        <fullName evidence="6">Acyl-homoserine-lactone synthase</fullName>
        <ecNumber evidence="6">2.3.1.184</ecNumber>
    </recommendedName>
    <alternativeName>
        <fullName evidence="6">Autoinducer synthesis protein</fullName>
    </alternativeName>
</protein>
<evidence type="ECO:0000256" key="6">
    <source>
        <dbReference type="RuleBase" id="RU361135"/>
    </source>
</evidence>
<dbReference type="RefSeq" id="WP_108385971.1">
    <property type="nucleotide sequence ID" value="NZ_QBUD01000003.1"/>
</dbReference>
<keyword evidence="2 6" id="KW-0808">Transferase</keyword>
<organism evidence="7 8">
    <name type="scientific">Yoonia sediminilitoris</name>
    <dbReference type="NCBI Taxonomy" id="1286148"/>
    <lineage>
        <taxon>Bacteria</taxon>
        <taxon>Pseudomonadati</taxon>
        <taxon>Pseudomonadota</taxon>
        <taxon>Alphaproteobacteria</taxon>
        <taxon>Rhodobacterales</taxon>
        <taxon>Paracoccaceae</taxon>
        <taxon>Yoonia</taxon>
    </lineage>
</organism>
<dbReference type="OrthoDB" id="6169313at2"/>
<evidence type="ECO:0000313" key="8">
    <source>
        <dbReference type="Proteomes" id="UP000244523"/>
    </source>
</evidence>
<dbReference type="SUPFAM" id="SSF55729">
    <property type="entry name" value="Acyl-CoA N-acyltransferases (Nat)"/>
    <property type="match status" value="1"/>
</dbReference>
<proteinExistence type="inferred from homology"/>
<dbReference type="EMBL" id="QBUD01000003">
    <property type="protein sequence ID" value="PUB16373.1"/>
    <property type="molecule type" value="Genomic_DNA"/>
</dbReference>
<dbReference type="GO" id="GO:0009372">
    <property type="term" value="P:quorum sensing"/>
    <property type="evidence" value="ECO:0007669"/>
    <property type="project" value="UniProtKB-UniRule"/>
</dbReference>
<keyword evidence="1 5" id="KW-0673">Quorum sensing</keyword>
<sequence length="211" mass="23760">MLRYIYADDLAQYPALQASMHLDRAVQFSARLKWAVSVDENGWERDEYDDMNPLYVIWENADGSHGGSMRFLPTTERTMVNDHFAELLNGTDICSPFIWECTRFCLGQKSNPRVAAAMMLAGGELMRAFSLTHLLGVFDPRMVRIYSMIGASPEVLGSAGEGRDKISVGLWAFKPEDRTKVLRRAGLSSEISEHWFDRSFGRTVQQVAVAA</sequence>
<evidence type="ECO:0000256" key="1">
    <source>
        <dbReference type="ARBA" id="ARBA00022654"/>
    </source>
</evidence>
<comment type="catalytic activity">
    <reaction evidence="6">
        <text>a fatty acyl-[ACP] + S-adenosyl-L-methionine = an N-acyl-L-homoserine lactone + S-methyl-5'-thioadenosine + holo-[ACP] + H(+)</text>
        <dbReference type="Rhea" id="RHEA:10096"/>
        <dbReference type="Rhea" id="RHEA-COMP:9685"/>
        <dbReference type="Rhea" id="RHEA-COMP:14125"/>
        <dbReference type="ChEBI" id="CHEBI:15378"/>
        <dbReference type="ChEBI" id="CHEBI:17509"/>
        <dbReference type="ChEBI" id="CHEBI:55474"/>
        <dbReference type="ChEBI" id="CHEBI:59789"/>
        <dbReference type="ChEBI" id="CHEBI:64479"/>
        <dbReference type="ChEBI" id="CHEBI:138651"/>
        <dbReference type="EC" id="2.3.1.184"/>
    </reaction>
</comment>
<evidence type="ECO:0000256" key="4">
    <source>
        <dbReference type="ARBA" id="ARBA00022929"/>
    </source>
</evidence>
<dbReference type="PANTHER" id="PTHR39322:SF1">
    <property type="entry name" value="ISOVALERYL-HOMOSERINE LACTONE SYNTHASE"/>
    <property type="match status" value="1"/>
</dbReference>
<comment type="similarity">
    <text evidence="5 6">Belongs to the autoinducer synthase family.</text>
</comment>
<keyword evidence="4 5" id="KW-0071">Autoinducer synthesis</keyword>
<dbReference type="PROSITE" id="PS51187">
    <property type="entry name" value="AUTOINDUCER_SYNTH_2"/>
    <property type="match status" value="1"/>
</dbReference>
<comment type="caution">
    <text evidence="7">The sequence shown here is derived from an EMBL/GenBank/DDBJ whole genome shotgun (WGS) entry which is preliminary data.</text>
</comment>
<dbReference type="GO" id="GO:0061579">
    <property type="term" value="F:N-acyl homoserine lactone synthase activity"/>
    <property type="evidence" value="ECO:0007669"/>
    <property type="project" value="UniProtKB-UniRule"/>
</dbReference>
<reference evidence="7 8" key="1">
    <citation type="submission" date="2018-04" db="EMBL/GenBank/DDBJ databases">
        <title>Genomic Encyclopedia of Archaeal and Bacterial Type Strains, Phase II (KMG-II): from individual species to whole genera.</title>
        <authorList>
            <person name="Goeker M."/>
        </authorList>
    </citation>
    <scope>NUCLEOTIDE SEQUENCE [LARGE SCALE GENOMIC DNA]</scope>
    <source>
        <strain evidence="7 8">DSM 29955</strain>
    </source>
</reference>
<keyword evidence="3 6" id="KW-0949">S-adenosyl-L-methionine</keyword>
<dbReference type="AlphaFoldDB" id="A0A2T6KK86"/>
<evidence type="ECO:0000256" key="5">
    <source>
        <dbReference type="PROSITE-ProRule" id="PRU00533"/>
    </source>
</evidence>
<gene>
    <name evidence="7" type="ORF">C8N45_103228</name>
</gene>
<dbReference type="Proteomes" id="UP000244523">
    <property type="component" value="Unassembled WGS sequence"/>
</dbReference>
<accession>A0A2T6KK86</accession>
<dbReference type="Pfam" id="PF00765">
    <property type="entry name" value="Autoind_synth"/>
    <property type="match status" value="1"/>
</dbReference>
<dbReference type="PRINTS" id="PR01549">
    <property type="entry name" value="AUTOINDCRSYN"/>
</dbReference>
<name>A0A2T6KK86_9RHOB</name>
<dbReference type="InterPro" id="IPR001690">
    <property type="entry name" value="Autoind_synthase"/>
</dbReference>
<dbReference type="EC" id="2.3.1.184" evidence="6"/>
<dbReference type="PANTHER" id="PTHR39322">
    <property type="entry name" value="ACYL-HOMOSERINE-LACTONE SYNTHASE"/>
    <property type="match status" value="1"/>
</dbReference>